<comment type="caution">
    <text evidence="1">The sequence shown here is derived from an EMBL/GenBank/DDBJ whole genome shotgun (WGS) entry which is preliminary data.</text>
</comment>
<dbReference type="SUPFAM" id="SSF52047">
    <property type="entry name" value="RNI-like"/>
    <property type="match status" value="1"/>
</dbReference>
<dbReference type="EMBL" id="JARKIE010000004">
    <property type="protein sequence ID" value="KAJ7708122.1"/>
    <property type="molecule type" value="Genomic_DNA"/>
</dbReference>
<name>A0AAD7GYI8_MYCRO</name>
<sequence length="272" mass="31220">MEETAFNKLPVELERVIFELAAWQYPETVTLSILVARRVCVWIEPLLYHVVFSNGNADRLLQMMQSKPREFLRKHVHHIALSSGDIQRADLTQILTICTNISDLALWTGDTYPALLIDMRHLTHLRRLSINLFELFGGPRAFQVPAIDELPFAHLTHLDVFSEIPESVWPVFGRFPSLTHLSISDCYSPNLLTQALDTCAVLQLLIVVWTSDGDRAEGALEITDPRFCMISCWDFETDWELGAWGGLDYWRRAEDFVARKSRGEIKKSEYQA</sequence>
<keyword evidence="2" id="KW-1185">Reference proteome</keyword>
<dbReference type="AlphaFoldDB" id="A0AAD7GYI8"/>
<dbReference type="Proteomes" id="UP001221757">
    <property type="component" value="Unassembled WGS sequence"/>
</dbReference>
<organism evidence="1 2">
    <name type="scientific">Mycena rosella</name>
    <name type="common">Pink bonnet</name>
    <name type="synonym">Agaricus rosellus</name>
    <dbReference type="NCBI Taxonomy" id="1033263"/>
    <lineage>
        <taxon>Eukaryota</taxon>
        <taxon>Fungi</taxon>
        <taxon>Dikarya</taxon>
        <taxon>Basidiomycota</taxon>
        <taxon>Agaricomycotina</taxon>
        <taxon>Agaricomycetes</taxon>
        <taxon>Agaricomycetidae</taxon>
        <taxon>Agaricales</taxon>
        <taxon>Marasmiineae</taxon>
        <taxon>Mycenaceae</taxon>
        <taxon>Mycena</taxon>
    </lineage>
</organism>
<proteinExistence type="predicted"/>
<protein>
    <recommendedName>
        <fullName evidence="3">F-box domain-containing protein</fullName>
    </recommendedName>
</protein>
<evidence type="ECO:0000313" key="2">
    <source>
        <dbReference type="Proteomes" id="UP001221757"/>
    </source>
</evidence>
<reference evidence="1" key="1">
    <citation type="submission" date="2023-03" db="EMBL/GenBank/DDBJ databases">
        <title>Massive genome expansion in bonnet fungi (Mycena s.s.) driven by repeated elements and novel gene families across ecological guilds.</title>
        <authorList>
            <consortium name="Lawrence Berkeley National Laboratory"/>
            <person name="Harder C.B."/>
            <person name="Miyauchi S."/>
            <person name="Viragh M."/>
            <person name="Kuo A."/>
            <person name="Thoen E."/>
            <person name="Andreopoulos B."/>
            <person name="Lu D."/>
            <person name="Skrede I."/>
            <person name="Drula E."/>
            <person name="Henrissat B."/>
            <person name="Morin E."/>
            <person name="Kohler A."/>
            <person name="Barry K."/>
            <person name="LaButti K."/>
            <person name="Morin E."/>
            <person name="Salamov A."/>
            <person name="Lipzen A."/>
            <person name="Mereny Z."/>
            <person name="Hegedus B."/>
            <person name="Baldrian P."/>
            <person name="Stursova M."/>
            <person name="Weitz H."/>
            <person name="Taylor A."/>
            <person name="Grigoriev I.V."/>
            <person name="Nagy L.G."/>
            <person name="Martin F."/>
            <person name="Kauserud H."/>
        </authorList>
    </citation>
    <scope>NUCLEOTIDE SEQUENCE</scope>
    <source>
        <strain evidence="1">CBHHK067</strain>
    </source>
</reference>
<evidence type="ECO:0000313" key="1">
    <source>
        <dbReference type="EMBL" id="KAJ7708122.1"/>
    </source>
</evidence>
<gene>
    <name evidence="1" type="ORF">B0H17DRAFT_451446</name>
</gene>
<evidence type="ECO:0008006" key="3">
    <source>
        <dbReference type="Google" id="ProtNLM"/>
    </source>
</evidence>
<dbReference type="InterPro" id="IPR032675">
    <property type="entry name" value="LRR_dom_sf"/>
</dbReference>
<accession>A0AAD7GYI8</accession>
<dbReference type="Gene3D" id="3.80.10.10">
    <property type="entry name" value="Ribonuclease Inhibitor"/>
    <property type="match status" value="1"/>
</dbReference>